<name>A0ABQ4YLE3_9ASTR</name>
<dbReference type="EMBL" id="BQNB010010476">
    <property type="protein sequence ID" value="GJS77815.1"/>
    <property type="molecule type" value="Genomic_DNA"/>
</dbReference>
<dbReference type="Proteomes" id="UP001151760">
    <property type="component" value="Unassembled WGS sequence"/>
</dbReference>
<comment type="caution">
    <text evidence="2">The sequence shown here is derived from an EMBL/GenBank/DDBJ whole genome shotgun (WGS) entry which is preliminary data.</text>
</comment>
<accession>A0ABQ4YLE3</accession>
<gene>
    <name evidence="2" type="ORF">Tco_0727696</name>
</gene>
<organism evidence="2 3">
    <name type="scientific">Tanacetum coccineum</name>
    <dbReference type="NCBI Taxonomy" id="301880"/>
    <lineage>
        <taxon>Eukaryota</taxon>
        <taxon>Viridiplantae</taxon>
        <taxon>Streptophyta</taxon>
        <taxon>Embryophyta</taxon>
        <taxon>Tracheophyta</taxon>
        <taxon>Spermatophyta</taxon>
        <taxon>Magnoliopsida</taxon>
        <taxon>eudicotyledons</taxon>
        <taxon>Gunneridae</taxon>
        <taxon>Pentapetalae</taxon>
        <taxon>asterids</taxon>
        <taxon>campanulids</taxon>
        <taxon>Asterales</taxon>
        <taxon>Asteraceae</taxon>
        <taxon>Asteroideae</taxon>
        <taxon>Anthemideae</taxon>
        <taxon>Anthemidinae</taxon>
        <taxon>Tanacetum</taxon>
    </lineage>
</organism>
<sequence length="465" mass="52996">MSLSLAENVIVARVDNRPPMLDKTQYSSWASRMLLYTRGKENGKLLVDLVLNGPFKYGTVTVLGTPTTPVTVRDRIYDELTDAEKIREGCDIKATNIVLQGLPQDIYNLERESKLYDELDMFTSPEWSKFVTDMKLVKDLHNTNFDHLYAYLRQHKAHANEVHLTRQRFFDPIALAYQPQDVHHSSVVHHQSYQAPPHQQPQASFPQLDSVLVVISFLPTNDPIASLNKEMDFISTTFIQGRQNQGYATNGARSNATTIGVNKTGGTNTIGQAKVIRCYNCQEEGHMEIPTLATFQTDDLDAFDSDCDEAPSASVVLMAKLSSYDSYILSKVIVDKNEKVADFENRIHSLKQQLNATVESHKTLSTTVDVLKMEYKAKEDKYLDEIIELEKQKKALDNMIYKMVQSMHMFDSDTEETLEMAEESRLKMHAKQNDPIMKEKKVNIALIDYVALNKLFEHFVKHFVS</sequence>
<protein>
    <submittedName>
        <fullName evidence="2">Uncharacterized protein</fullName>
    </submittedName>
</protein>
<keyword evidence="1" id="KW-0175">Coiled coil</keyword>
<reference evidence="2" key="1">
    <citation type="journal article" date="2022" name="Int. J. Mol. Sci.">
        <title>Draft Genome of Tanacetum Coccineum: Genomic Comparison of Closely Related Tanacetum-Family Plants.</title>
        <authorList>
            <person name="Yamashiro T."/>
            <person name="Shiraishi A."/>
            <person name="Nakayama K."/>
            <person name="Satake H."/>
        </authorList>
    </citation>
    <scope>NUCLEOTIDE SEQUENCE</scope>
</reference>
<evidence type="ECO:0000313" key="3">
    <source>
        <dbReference type="Proteomes" id="UP001151760"/>
    </source>
</evidence>
<evidence type="ECO:0000313" key="2">
    <source>
        <dbReference type="EMBL" id="GJS77815.1"/>
    </source>
</evidence>
<reference evidence="2" key="2">
    <citation type="submission" date="2022-01" db="EMBL/GenBank/DDBJ databases">
        <authorList>
            <person name="Yamashiro T."/>
            <person name="Shiraishi A."/>
            <person name="Satake H."/>
            <person name="Nakayama K."/>
        </authorList>
    </citation>
    <scope>NUCLEOTIDE SEQUENCE</scope>
</reference>
<keyword evidence="3" id="KW-1185">Reference proteome</keyword>
<evidence type="ECO:0000256" key="1">
    <source>
        <dbReference type="SAM" id="Coils"/>
    </source>
</evidence>
<proteinExistence type="predicted"/>
<feature type="coiled-coil region" evidence="1">
    <location>
        <begin position="333"/>
        <end position="399"/>
    </location>
</feature>